<reference evidence="2" key="1">
    <citation type="submission" date="2023-10" db="EMBL/GenBank/DDBJ databases">
        <title>Genome assembly of Pristionchus species.</title>
        <authorList>
            <person name="Yoshida K."/>
            <person name="Sommer R.J."/>
        </authorList>
    </citation>
    <scope>NUCLEOTIDE SEQUENCE</scope>
    <source>
        <strain evidence="2">RS0144</strain>
    </source>
</reference>
<evidence type="ECO:0000313" key="2">
    <source>
        <dbReference type="EMBL" id="GMS85349.1"/>
    </source>
</evidence>
<feature type="chain" id="PRO_5044000228" evidence="1">
    <location>
        <begin position="26"/>
        <end position="68"/>
    </location>
</feature>
<name>A0AAV5SVG0_9BILA</name>
<evidence type="ECO:0000256" key="1">
    <source>
        <dbReference type="SAM" id="SignalP"/>
    </source>
</evidence>
<dbReference type="AlphaFoldDB" id="A0AAV5SVG0"/>
<accession>A0AAV5SVG0</accession>
<proteinExistence type="predicted"/>
<protein>
    <submittedName>
        <fullName evidence="2">Uncharacterized protein</fullName>
    </submittedName>
</protein>
<gene>
    <name evidence="2" type="ORF">PENTCL1PPCAC_7524</name>
</gene>
<feature type="signal peptide" evidence="1">
    <location>
        <begin position="1"/>
        <end position="25"/>
    </location>
</feature>
<dbReference type="Proteomes" id="UP001432027">
    <property type="component" value="Unassembled WGS sequence"/>
</dbReference>
<keyword evidence="3" id="KW-1185">Reference proteome</keyword>
<dbReference type="EMBL" id="BTSX01000002">
    <property type="protein sequence ID" value="GMS85349.1"/>
    <property type="molecule type" value="Genomic_DNA"/>
</dbReference>
<feature type="non-terminal residue" evidence="2">
    <location>
        <position position="1"/>
    </location>
</feature>
<sequence>ATIIALSSQMRDFVLLLSIIFFARSEFKEWRREGGIDKDLRPWASTGIINCTFAGFECNDSSIFIPLA</sequence>
<feature type="non-terminal residue" evidence="2">
    <location>
        <position position="68"/>
    </location>
</feature>
<comment type="caution">
    <text evidence="2">The sequence shown here is derived from an EMBL/GenBank/DDBJ whole genome shotgun (WGS) entry which is preliminary data.</text>
</comment>
<organism evidence="2 3">
    <name type="scientific">Pristionchus entomophagus</name>
    <dbReference type="NCBI Taxonomy" id="358040"/>
    <lineage>
        <taxon>Eukaryota</taxon>
        <taxon>Metazoa</taxon>
        <taxon>Ecdysozoa</taxon>
        <taxon>Nematoda</taxon>
        <taxon>Chromadorea</taxon>
        <taxon>Rhabditida</taxon>
        <taxon>Rhabditina</taxon>
        <taxon>Diplogasteromorpha</taxon>
        <taxon>Diplogasteroidea</taxon>
        <taxon>Neodiplogasteridae</taxon>
        <taxon>Pristionchus</taxon>
    </lineage>
</organism>
<keyword evidence="1" id="KW-0732">Signal</keyword>
<evidence type="ECO:0000313" key="3">
    <source>
        <dbReference type="Proteomes" id="UP001432027"/>
    </source>
</evidence>